<dbReference type="Pfam" id="PF00078">
    <property type="entry name" value="RVT_1"/>
    <property type="match status" value="1"/>
</dbReference>
<dbReference type="Proteomes" id="UP000601435">
    <property type="component" value="Unassembled WGS sequence"/>
</dbReference>
<evidence type="ECO:0000256" key="1">
    <source>
        <dbReference type="SAM" id="MobiDB-lite"/>
    </source>
</evidence>
<keyword evidence="4" id="KW-1185">Reference proteome</keyword>
<proteinExistence type="predicted"/>
<feature type="region of interest" description="Disordered" evidence="1">
    <location>
        <begin position="121"/>
        <end position="142"/>
    </location>
</feature>
<evidence type="ECO:0000313" key="4">
    <source>
        <dbReference type="Proteomes" id="UP000601435"/>
    </source>
</evidence>
<evidence type="ECO:0000259" key="2">
    <source>
        <dbReference type="Pfam" id="PF00078"/>
    </source>
</evidence>
<feature type="domain" description="Reverse transcriptase" evidence="2">
    <location>
        <begin position="581"/>
        <end position="680"/>
    </location>
</feature>
<reference evidence="3" key="1">
    <citation type="submission" date="2021-02" db="EMBL/GenBank/DDBJ databases">
        <authorList>
            <person name="Dougan E. K."/>
            <person name="Rhodes N."/>
            <person name="Thang M."/>
            <person name="Chan C."/>
        </authorList>
    </citation>
    <scope>NUCLEOTIDE SEQUENCE</scope>
</reference>
<protein>
    <recommendedName>
        <fullName evidence="2">Reverse transcriptase domain-containing protein</fullName>
    </recommendedName>
</protein>
<feature type="region of interest" description="Disordered" evidence="1">
    <location>
        <begin position="1156"/>
        <end position="1219"/>
    </location>
</feature>
<gene>
    <name evidence="3" type="ORF">SNEC2469_LOCUS15745</name>
</gene>
<feature type="non-terminal residue" evidence="3">
    <location>
        <position position="1"/>
    </location>
</feature>
<dbReference type="InterPro" id="IPR000477">
    <property type="entry name" value="RT_dom"/>
</dbReference>
<evidence type="ECO:0000313" key="3">
    <source>
        <dbReference type="EMBL" id="CAE7546588.1"/>
    </source>
</evidence>
<feature type="region of interest" description="Disordered" evidence="1">
    <location>
        <begin position="1"/>
        <end position="34"/>
    </location>
</feature>
<dbReference type="AlphaFoldDB" id="A0A812TSH4"/>
<name>A0A812TSH4_9DINO</name>
<accession>A0A812TSH4</accession>
<comment type="caution">
    <text evidence="3">The sequence shown here is derived from an EMBL/GenBank/DDBJ whole genome shotgun (WGS) entry which is preliminary data.</text>
</comment>
<feature type="region of interest" description="Disordered" evidence="1">
    <location>
        <begin position="1064"/>
        <end position="1084"/>
    </location>
</feature>
<sequence length="1219" mass="133349">MASASANPGAEPNMAVDHVGTSPQKRRVGDVAPAEGGQPLTLDLIREAIRGEIKSAVGGFRDDVQAVVAGVDNVESQVTTKMQQTINLLEDMTGKYHYQQDVLKQLQEANREVQARLERLEKGGGASSIAGGSTAPPSEQGRQPALIIGGWDPEQEAHETKEAVEDILKSMQAPISTGGLFVPGIRRGYAILPIPENPGETAESRRSRIQEVISKVRGANVILGERRDGGTRKVWIAMSQPPERRRRSRMAAKVKRLYLSLGGGKRAPGSRIQQRQCLAEDGEHHDARLLYYRLKDPHTTIATLAKAITIPGKEQRKFRESTHLHRLRAQARTAPVGAPARQAWKAVSRQHKQERRAWQKGLAEQAANLDWKALRALQQGKTHRGWQLQLTDDPQWQHTLTTHMKGIFAKVQPVGGARLETLRASLRRRCKHVPWEPFTAQELAATSHKWARNKSTGPDGVSHEAARTLLEDVAWGERIREMLSDMLYVGKIPSGIEEGITVLLPKIPSPLEWGEIRPITLSSTFLKWAAQLLLARAGTVSGNTALQNWWGGSRHNGFQCHRGGDNIHAILQTRSLNVAVGDVVTPIPQTNGIRQGSPDSPDLFGGIIAEDLSRAIQRTPPQPADPRKWPPPPSCGGSFLDDTYLWSQHKPHLQQLLTHLEDELQQDGLSIHPVKTAILYSQAEGGGDFTIQGGRVPCQPHGTIISALGSPITFGDQTTAIVGEMARRARAAFAKHKRVLKARTSIRPRLVAYDTLVRNAALYAAESWLWGHLARGGEQVAAMLEWKNLRYWRIQQQLPPRQRVKHAGRFNPGGDIERALESIAGTRWGEVAQDRGRWQALQQALSTVLTYHGPAAASTHYKTYTPTRNNTHQLTHLPPSQPEPRDGCNAAADSLALAVSHQIQLIHDTAGSMQGDTSATITTYCDVAAQLLALMYPTGIVPDTCKRGRPRGVCNSNYLVDALSSFTHHLHGGGGRLTREEWQQDLSYLIRVLEEGAVQLHEPMPAAVSLQQLQWGARCLQRAIMLLTAALDSSLRAECCWNTPKLWGELRDLTAPAATLLEQRGEEPAEDPPPKRARAGDHAAPVHPADVLQLAQGGEEGGRRTTTAMSAASLLFDAAAQFRKLVPTLVDEQVPLALQLLRATEATQQAMFGGSMAADEETQTDDGGPLPEQPALPAQGGKPEQGDLPAKPAEAHGPDVERPTNDEEGTNFARGNPQP</sequence>
<dbReference type="OrthoDB" id="410104at2759"/>
<feature type="region of interest" description="Disordered" evidence="1">
    <location>
        <begin position="863"/>
        <end position="886"/>
    </location>
</feature>
<organism evidence="3 4">
    <name type="scientific">Symbiodinium necroappetens</name>
    <dbReference type="NCBI Taxonomy" id="1628268"/>
    <lineage>
        <taxon>Eukaryota</taxon>
        <taxon>Sar</taxon>
        <taxon>Alveolata</taxon>
        <taxon>Dinophyceae</taxon>
        <taxon>Suessiales</taxon>
        <taxon>Symbiodiniaceae</taxon>
        <taxon>Symbiodinium</taxon>
    </lineage>
</organism>
<feature type="compositionally biased region" description="Basic and acidic residues" evidence="1">
    <location>
        <begin position="1193"/>
        <end position="1205"/>
    </location>
</feature>
<feature type="compositionally biased region" description="Basic and acidic residues" evidence="1">
    <location>
        <begin position="1064"/>
        <end position="1081"/>
    </location>
</feature>
<dbReference type="EMBL" id="CAJNJA010025650">
    <property type="protein sequence ID" value="CAE7546588.1"/>
    <property type="molecule type" value="Genomic_DNA"/>
</dbReference>
<feature type="compositionally biased region" description="Polar residues" evidence="1">
    <location>
        <begin position="863"/>
        <end position="874"/>
    </location>
</feature>